<sequence length="79" mass="9268">MTLLGYLYFQVYKNIDEGRKYRGKSLPVVLKNYKSKKAPAVIIYVGQYFGIFPFLEFIQLYAECSPEIRRRLDPILGQV</sequence>
<dbReference type="EMBL" id="CP155571">
    <property type="protein sequence ID" value="XFO75546.1"/>
    <property type="molecule type" value="Genomic_DNA"/>
</dbReference>
<proteinExistence type="predicted"/>
<reference evidence="2" key="1">
    <citation type="submission" date="2024-05" db="EMBL/GenBank/DDBJ databases">
        <title>Isolation and characterization of Sporomusa carbonis sp. nov., a carboxydotrophic hydrogenogen in the genus of Sporomusa isolated from a charcoal burning pile.</title>
        <authorList>
            <person name="Boeer T."/>
            <person name="Rosenbaum F."/>
            <person name="Eysell L."/>
            <person name="Mueller V."/>
            <person name="Daniel R."/>
            <person name="Poehlein A."/>
        </authorList>
    </citation>
    <scope>NUCLEOTIDE SEQUENCE [LARGE SCALE GENOMIC DNA]</scope>
    <source>
        <strain evidence="2">DSM 3132</strain>
    </source>
</reference>
<keyword evidence="3" id="KW-1185">Reference proteome</keyword>
<evidence type="ECO:0000313" key="2">
    <source>
        <dbReference type="EMBL" id="XFO75546.1"/>
    </source>
</evidence>
<organism evidence="2 3">
    <name type="scientific">Sporomusa acidovorans (strain ATCC 49682 / DSM 3132 / Mol)</name>
    <dbReference type="NCBI Taxonomy" id="1123286"/>
    <lineage>
        <taxon>Bacteria</taxon>
        <taxon>Bacillati</taxon>
        <taxon>Bacillota</taxon>
        <taxon>Negativicutes</taxon>
        <taxon>Selenomonadales</taxon>
        <taxon>Sporomusaceae</taxon>
        <taxon>Sporomusa</taxon>
    </lineage>
</organism>
<name>A0ABZ3JBN9_SPOA4</name>
<accession>A0ABZ3JBN9</accession>
<keyword evidence="1" id="KW-0812">Transmembrane</keyword>
<dbReference type="Proteomes" id="UP000216052">
    <property type="component" value="Chromosome"/>
</dbReference>
<gene>
    <name evidence="2" type="ORF">SPACI_056680</name>
</gene>
<evidence type="ECO:0000256" key="1">
    <source>
        <dbReference type="SAM" id="Phobius"/>
    </source>
</evidence>
<keyword evidence="1" id="KW-0472">Membrane</keyword>
<keyword evidence="1" id="KW-1133">Transmembrane helix</keyword>
<feature type="transmembrane region" description="Helical" evidence="1">
    <location>
        <begin position="41"/>
        <end position="62"/>
    </location>
</feature>
<evidence type="ECO:0000313" key="3">
    <source>
        <dbReference type="Proteomes" id="UP000216052"/>
    </source>
</evidence>
<protein>
    <submittedName>
        <fullName evidence="2">Uncharacterized protein</fullName>
    </submittedName>
</protein>